<dbReference type="SUPFAM" id="SSF82866">
    <property type="entry name" value="Multidrug efflux transporter AcrB transmembrane domain"/>
    <property type="match status" value="2"/>
</dbReference>
<feature type="transmembrane region" description="Helical" evidence="1">
    <location>
        <begin position="363"/>
        <end position="383"/>
    </location>
</feature>
<dbReference type="PANTHER" id="PTHR32063">
    <property type="match status" value="1"/>
</dbReference>
<dbReference type="PRINTS" id="PR00702">
    <property type="entry name" value="ACRIFLAVINRP"/>
</dbReference>
<keyword evidence="3" id="KW-1185">Reference proteome</keyword>
<organism evidence="2 3">
    <name type="scientific">Thalassotalea nanhaiensis</name>
    <dbReference type="NCBI Taxonomy" id="3065648"/>
    <lineage>
        <taxon>Bacteria</taxon>
        <taxon>Pseudomonadati</taxon>
        <taxon>Pseudomonadota</taxon>
        <taxon>Gammaproteobacteria</taxon>
        <taxon>Alteromonadales</taxon>
        <taxon>Colwelliaceae</taxon>
        <taxon>Thalassotalea</taxon>
    </lineage>
</organism>
<feature type="transmembrane region" description="Helical" evidence="1">
    <location>
        <begin position="20"/>
        <end position="37"/>
    </location>
</feature>
<dbReference type="InterPro" id="IPR001036">
    <property type="entry name" value="Acrflvin-R"/>
</dbReference>
<feature type="transmembrane region" description="Helical" evidence="1">
    <location>
        <begin position="969"/>
        <end position="988"/>
    </location>
</feature>
<protein>
    <submittedName>
        <fullName evidence="2">Efflux RND transporter permease subunit</fullName>
    </submittedName>
</protein>
<dbReference type="Gene3D" id="3.30.70.1440">
    <property type="entry name" value="Multidrug efflux transporter AcrB pore domain"/>
    <property type="match status" value="1"/>
</dbReference>
<dbReference type="InterPro" id="IPR027463">
    <property type="entry name" value="AcrB_DN_DC_subdom"/>
</dbReference>
<feature type="transmembrane region" description="Helical" evidence="1">
    <location>
        <begin position="929"/>
        <end position="948"/>
    </location>
</feature>
<evidence type="ECO:0000256" key="1">
    <source>
        <dbReference type="SAM" id="Phobius"/>
    </source>
</evidence>
<reference evidence="3" key="1">
    <citation type="submission" date="2023-09" db="EMBL/GenBank/DDBJ databases">
        <authorList>
            <person name="Li S."/>
            <person name="Li X."/>
            <person name="Zhang C."/>
            <person name="Zhao Z."/>
        </authorList>
    </citation>
    <scope>NUCLEOTIDE SEQUENCE [LARGE SCALE GENOMIC DNA]</scope>
    <source>
        <strain evidence="3">SQ345</strain>
    </source>
</reference>
<gene>
    <name evidence="2" type="ORF">RI845_16080</name>
</gene>
<keyword evidence="1" id="KW-0812">Transmembrane</keyword>
<name>A0ABY9TJS7_9GAMM</name>
<proteinExistence type="predicted"/>
<feature type="transmembrane region" description="Helical" evidence="1">
    <location>
        <begin position="437"/>
        <end position="458"/>
    </location>
</feature>
<feature type="transmembrane region" description="Helical" evidence="1">
    <location>
        <begin position="897"/>
        <end position="917"/>
    </location>
</feature>
<dbReference type="Gene3D" id="1.20.1640.10">
    <property type="entry name" value="Multidrug efflux transporter AcrB transmembrane domain"/>
    <property type="match status" value="2"/>
</dbReference>
<accession>A0ABY9TJS7</accession>
<evidence type="ECO:0000313" key="2">
    <source>
        <dbReference type="EMBL" id="WNC68030.1"/>
    </source>
</evidence>
<dbReference type="PANTHER" id="PTHR32063:SF33">
    <property type="entry name" value="RND SUPERFAMILY EFFLUX PUMP PERMEASE COMPONENT"/>
    <property type="match status" value="1"/>
</dbReference>
<sequence>MTEIKENLTGFIAWFARNSVAANLLMVFILVMGAYSYQNITKKMFPEFSPNTILVSVTHLGASPADVEQSVVLRIEEKLENIQGLKRITSEATEGLATVTIEINSGYSLEEKLDEVQMQIDTITTFPAQIERPLVMKQEFQMDVMWLAVSGDMDRRTRQELAQDIRDDIIALPDVNIAEAVGIRDYEISVEISELQLIEYGLTIDEISQAIKRSSLDLPGGTIKSKGGYIQIRTEGQAYTGLEFSNLVLTINEDGTRLTLGDIATVKDSFVEDEGYAQFDGKNTTSIRVRSTSDQNDLEIAKQVRAYAIEKQKTLPPGANIDVFADSSYYLDERLDMMISNLLLGALLVFIILTLFLRVRVALWVMVGIPISFFGAFMMMPLLGEWSVTVNMLSLFAFIMVLGIVVDDAIVIGESVYTEVQRKGHSVDNVIRGAHRVAMPATFGVLTTIAAFVPLLFIDTSFSGFFRAIALVVTLCLIFSIIESKWILPSHLAHMKYKEIDPDNAHFVHRIQLRFKAWLDNFIVKKYQPLLRKAIEYRYNTMASFICVLLLSMGLIAGSFVKVEVFPNVPSDFVQGQVIMVDGTSPQQRNKALEYVMDSGYRMAEKNTFNGDSFIEHTMVFTRGDLQGGFMMELNKAEMRELDAFEIEKLWREEVGEIPGVRELRLFAGTNASGGAALEFQLNGKDELELEQAALEVQNKLKEYDGVFDIRNSFSRGSSEIKLAMRPEAEVLGITLSDLAKQVRQAFYGDEAQRIQRGRDEVKVMVRYPKAERRSITDLENMWVRTPSGDEVPFYQVADVELSQGFSKITRINQKRTIKVAAEIDSAKVESRKILTEFNDDIIPTILKKYPSVKYGMEGASKDQEDFIQQLKFAAITALFLIYGLIAIPTKSYSQPIVIMSVIPFGIIGAIFGHWVLDTTINMMSMYGFIALSGVVVNDSLILVDFINKAKSTGMRMRDIVIESGMLRFRAILLTSLTTFFGILPLYFETSLQAQFIIPMAISLGFGIMFATVITLFLIPSLYMIREDIRVRIKGPDKKTNLFVN</sequence>
<feature type="transmembrane region" description="Helical" evidence="1">
    <location>
        <begin position="395"/>
        <end position="417"/>
    </location>
</feature>
<dbReference type="EMBL" id="CP134146">
    <property type="protein sequence ID" value="WNC68030.1"/>
    <property type="molecule type" value="Genomic_DNA"/>
</dbReference>
<evidence type="ECO:0000313" key="3">
    <source>
        <dbReference type="Proteomes" id="UP001248581"/>
    </source>
</evidence>
<dbReference type="Gene3D" id="3.30.70.1320">
    <property type="entry name" value="Multidrug efflux transporter AcrB pore domain like"/>
    <property type="match status" value="1"/>
</dbReference>
<dbReference type="Proteomes" id="UP001248581">
    <property type="component" value="Chromosome"/>
</dbReference>
<keyword evidence="1" id="KW-0472">Membrane</keyword>
<keyword evidence="1" id="KW-1133">Transmembrane helix</keyword>
<dbReference type="SUPFAM" id="SSF82693">
    <property type="entry name" value="Multidrug efflux transporter AcrB pore domain, PN1, PN2, PC1 and PC2 subdomains"/>
    <property type="match status" value="2"/>
</dbReference>
<feature type="transmembrane region" description="Helical" evidence="1">
    <location>
        <begin position="1000"/>
        <end position="1025"/>
    </location>
</feature>
<dbReference type="SUPFAM" id="SSF82714">
    <property type="entry name" value="Multidrug efflux transporter AcrB TolC docking domain, DN and DC subdomains"/>
    <property type="match status" value="2"/>
</dbReference>
<dbReference type="Pfam" id="PF00873">
    <property type="entry name" value="ACR_tran"/>
    <property type="match status" value="1"/>
</dbReference>
<dbReference type="Gene3D" id="3.30.70.1430">
    <property type="entry name" value="Multidrug efflux transporter AcrB pore domain"/>
    <property type="match status" value="2"/>
</dbReference>
<dbReference type="RefSeq" id="WP_348387188.1">
    <property type="nucleotide sequence ID" value="NZ_CP134146.1"/>
</dbReference>
<feature type="transmembrane region" description="Helical" evidence="1">
    <location>
        <begin position="871"/>
        <end position="890"/>
    </location>
</feature>
<dbReference type="Gene3D" id="3.30.2090.10">
    <property type="entry name" value="Multidrug efflux transporter AcrB TolC docking domain, DN and DC subdomains"/>
    <property type="match status" value="2"/>
</dbReference>
<feature type="transmembrane region" description="Helical" evidence="1">
    <location>
        <begin position="464"/>
        <end position="488"/>
    </location>
</feature>
<feature type="transmembrane region" description="Helical" evidence="1">
    <location>
        <begin position="337"/>
        <end position="356"/>
    </location>
</feature>
<feature type="transmembrane region" description="Helical" evidence="1">
    <location>
        <begin position="542"/>
        <end position="561"/>
    </location>
</feature>